<dbReference type="GO" id="GO:0005737">
    <property type="term" value="C:cytoplasm"/>
    <property type="evidence" value="ECO:0007669"/>
    <property type="project" value="UniProtKB-SubCell"/>
</dbReference>
<feature type="binding site" evidence="4">
    <location>
        <position position="343"/>
    </location>
    <ligand>
        <name>substrate</name>
    </ligand>
</feature>
<comment type="function">
    <text evidence="4">Involved in the TCA cycle. Catalyzes the stereospecific interconversion of fumarate to L-malate.</text>
</comment>
<dbReference type="Gene3D" id="1.20.200.10">
    <property type="entry name" value="Fumarase/aspartase (Central domain)"/>
    <property type="match status" value="1"/>
</dbReference>
<dbReference type="EC" id="4.2.1.2" evidence="4"/>
<dbReference type="FunFam" id="1.10.275.10:FF:000001">
    <property type="entry name" value="Fumarate hydratase, mitochondrial"/>
    <property type="match status" value="1"/>
</dbReference>
<dbReference type="GO" id="GO:0006099">
    <property type="term" value="P:tricarboxylic acid cycle"/>
    <property type="evidence" value="ECO:0007669"/>
    <property type="project" value="UniProtKB-UniRule"/>
</dbReference>
<evidence type="ECO:0000256" key="1">
    <source>
        <dbReference type="ARBA" id="ARBA00009084"/>
    </source>
</evidence>
<proteinExistence type="inferred from homology"/>
<dbReference type="SUPFAM" id="SSF48557">
    <property type="entry name" value="L-aspartase-like"/>
    <property type="match status" value="1"/>
</dbReference>
<evidence type="ECO:0000313" key="7">
    <source>
        <dbReference type="EMBL" id="GGE42527.1"/>
    </source>
</evidence>
<comment type="miscellaneous">
    <text evidence="4">There are 2 substrate-binding sites: the catalytic A site, and the non-catalytic B site that may play a role in the transfer of substrate or product between the active site and the solvent. Alternatively, the B site may bind allosteric effectors.</text>
</comment>
<dbReference type="InterPro" id="IPR005677">
    <property type="entry name" value="Fum_hydII"/>
</dbReference>
<feature type="binding site" description="in site B" evidence="4">
    <location>
        <begin position="153"/>
        <end position="156"/>
    </location>
    <ligand>
        <name>substrate</name>
    </ligand>
</feature>
<accession>A0A8J2W295</accession>
<feature type="domain" description="Fumarate lyase N-terminal" evidence="5">
    <location>
        <begin position="36"/>
        <end position="366"/>
    </location>
</feature>
<dbReference type="GO" id="GO:0006106">
    <property type="term" value="P:fumarate metabolic process"/>
    <property type="evidence" value="ECO:0007669"/>
    <property type="project" value="InterPro"/>
</dbReference>
<dbReference type="HAMAP" id="MF_00743">
    <property type="entry name" value="FumaraseC"/>
    <property type="match status" value="1"/>
</dbReference>
<comment type="catalytic activity">
    <reaction evidence="4">
        <text>(S)-malate = fumarate + H2O</text>
        <dbReference type="Rhea" id="RHEA:12460"/>
        <dbReference type="ChEBI" id="CHEBI:15377"/>
        <dbReference type="ChEBI" id="CHEBI:15589"/>
        <dbReference type="ChEBI" id="CHEBI:29806"/>
        <dbReference type="EC" id="4.2.1.2"/>
    </reaction>
</comment>
<dbReference type="PRINTS" id="PR00145">
    <property type="entry name" value="ARGSUCLYASE"/>
</dbReference>
<dbReference type="AlphaFoldDB" id="A0A8J2W295"/>
<comment type="pathway">
    <text evidence="4">Carbohydrate metabolism; tricarboxylic acid cycle; (S)-malate from fumarate: step 1/1.</text>
</comment>
<sequence>MLDSRALAVARVRAPSFFERKASLMTATRTETDTFGPIEVASDRYWGAQAQRSLGNFKIGWEKQPAPVIRALGIVKRAAAEANMSLGRLDPKVGDAIVRAAQEVIEGKLDDHFPLVVWQTGSGTQSNMNANEVVSNRAIEMLGGEMGSKKPVHPNDHCNMSQSSNDTYPTAMHIACAEEIHHRLLPALQKLRNALNDKAKAWDKIIKIGRTHTQDATPITLGQEFSGYTAQVENGIERIEQTMPKLMELAQGGTAVGTGLNAPVGFAELVAEKIAAITQMKFTTAPNKFEALAAHDAMVFSHGAINTVAASLFKIANDIRLLGSGPRSGLGELALPENEPGSSIMPGKVNPTQCEALTQVCVQIFGNHAALTFAGSQGHFELNVYNPVMAYNFLQSVRLMADAAVSFTDNCVVGIEPREDNIKAGLERSLMLVTALAPKIGYDNAAKIAKTAHKNGTTLKEEAINLGLVTAEEFDAVVRPEKMIAPE</sequence>
<dbReference type="GO" id="GO:0004333">
    <property type="term" value="F:fumarate hydratase activity"/>
    <property type="evidence" value="ECO:0007669"/>
    <property type="project" value="UniProtKB-UniRule"/>
</dbReference>
<evidence type="ECO:0000259" key="6">
    <source>
        <dbReference type="Pfam" id="PF10415"/>
    </source>
</evidence>
<dbReference type="UniPathway" id="UPA00223">
    <property type="reaction ID" value="UER01007"/>
</dbReference>
<dbReference type="InterPro" id="IPR008948">
    <property type="entry name" value="L-Aspartase-like"/>
</dbReference>
<evidence type="ECO:0000256" key="3">
    <source>
        <dbReference type="ARBA" id="ARBA00023239"/>
    </source>
</evidence>
<dbReference type="CDD" id="cd01362">
    <property type="entry name" value="Fumarase_classII"/>
    <property type="match status" value="1"/>
</dbReference>
<dbReference type="NCBIfam" id="NF008909">
    <property type="entry name" value="PRK12273.1"/>
    <property type="match status" value="1"/>
</dbReference>
<dbReference type="InterPro" id="IPR020557">
    <property type="entry name" value="Fumarate_lyase_CS"/>
</dbReference>
<name>A0A8J2W295_9RHOB</name>
<dbReference type="InterPro" id="IPR000362">
    <property type="entry name" value="Fumarate_lyase_fam"/>
</dbReference>
<keyword evidence="3 4" id="KW-0456">Lyase</keyword>
<dbReference type="Proteomes" id="UP000602745">
    <property type="component" value="Unassembled WGS sequence"/>
</dbReference>
<comment type="subcellular location">
    <subcellularLocation>
        <location evidence="4">Cytoplasm</location>
    </subcellularLocation>
</comment>
<evidence type="ECO:0000256" key="4">
    <source>
        <dbReference type="HAMAP-Rule" id="MF_00743"/>
    </source>
</evidence>
<protein>
    <recommendedName>
        <fullName evidence="4">Fumarate hydratase class II</fullName>
        <shortName evidence="4">Fumarase C</shortName>
        <ecNumber evidence="4">4.2.1.2</ecNumber>
    </recommendedName>
    <alternativeName>
        <fullName evidence="4">Aerobic fumarase</fullName>
    </alternativeName>
    <alternativeName>
        <fullName evidence="4">Iron-independent fumarase</fullName>
    </alternativeName>
</protein>
<dbReference type="InterPro" id="IPR018951">
    <property type="entry name" value="Fumarase_C_C"/>
</dbReference>
<dbReference type="PROSITE" id="PS00163">
    <property type="entry name" value="FUMARATE_LYASES"/>
    <property type="match status" value="1"/>
</dbReference>
<dbReference type="NCBIfam" id="TIGR00979">
    <property type="entry name" value="fumC_II"/>
    <property type="match status" value="1"/>
</dbReference>
<dbReference type="FunFam" id="1.10.40.30:FF:000002">
    <property type="entry name" value="Fumarate hydratase class II"/>
    <property type="match status" value="1"/>
</dbReference>
<feature type="active site" evidence="4">
    <location>
        <position position="342"/>
    </location>
</feature>
<dbReference type="Pfam" id="PF10415">
    <property type="entry name" value="FumaraseC_C"/>
    <property type="match status" value="1"/>
</dbReference>
<evidence type="ECO:0000256" key="2">
    <source>
        <dbReference type="ARBA" id="ARBA00022532"/>
    </source>
</evidence>
<feature type="binding site" evidence="4">
    <location>
        <begin position="122"/>
        <end position="124"/>
    </location>
    <ligand>
        <name>substrate</name>
    </ligand>
</feature>
<evidence type="ECO:0000259" key="5">
    <source>
        <dbReference type="Pfam" id="PF00206"/>
    </source>
</evidence>
<comment type="similarity">
    <text evidence="1 4">Belongs to the class-II fumarase/aspartase family. Fumarase subfamily.</text>
</comment>
<comment type="caution">
    <text evidence="7">The sequence shown here is derived from an EMBL/GenBank/DDBJ whole genome shotgun (WGS) entry which is preliminary data.</text>
</comment>
<dbReference type="PRINTS" id="PR00149">
    <property type="entry name" value="FUMRATELYASE"/>
</dbReference>
<dbReference type="Pfam" id="PF00206">
    <property type="entry name" value="Lyase_1"/>
    <property type="match status" value="1"/>
</dbReference>
<dbReference type="Gene3D" id="1.10.40.30">
    <property type="entry name" value="Fumarase/aspartase (C-terminal domain)"/>
    <property type="match status" value="1"/>
</dbReference>
<comment type="subunit">
    <text evidence="4">Homotetramer.</text>
</comment>
<reference evidence="7" key="1">
    <citation type="journal article" date="2014" name="Int. J. Syst. Evol. Microbiol.">
        <title>Complete genome sequence of Corynebacterium casei LMG S-19264T (=DSM 44701T), isolated from a smear-ripened cheese.</title>
        <authorList>
            <consortium name="US DOE Joint Genome Institute (JGI-PGF)"/>
            <person name="Walter F."/>
            <person name="Albersmeier A."/>
            <person name="Kalinowski J."/>
            <person name="Ruckert C."/>
        </authorList>
    </citation>
    <scope>NUCLEOTIDE SEQUENCE</scope>
    <source>
        <strain evidence="7">CCM 7684</strain>
    </source>
</reference>
<dbReference type="InterPro" id="IPR022761">
    <property type="entry name" value="Fumarate_lyase_N"/>
</dbReference>
<feature type="active site" description="Proton donor/acceptor" evidence="4">
    <location>
        <position position="212"/>
    </location>
</feature>
<dbReference type="InterPro" id="IPR024083">
    <property type="entry name" value="Fumarase/histidase_N"/>
</dbReference>
<dbReference type="Gene3D" id="1.10.275.10">
    <property type="entry name" value="Fumarase/aspartase (N-terminal domain)"/>
    <property type="match status" value="1"/>
</dbReference>
<dbReference type="GO" id="GO:0006108">
    <property type="term" value="P:malate metabolic process"/>
    <property type="evidence" value="ECO:0007669"/>
    <property type="project" value="TreeGrafter"/>
</dbReference>
<feature type="binding site" evidence="4">
    <location>
        <begin position="163"/>
        <end position="165"/>
    </location>
    <ligand>
        <name>substrate</name>
    </ligand>
</feature>
<keyword evidence="8" id="KW-1185">Reference proteome</keyword>
<reference evidence="7" key="2">
    <citation type="submission" date="2020-09" db="EMBL/GenBank/DDBJ databases">
        <authorList>
            <person name="Sun Q."/>
            <person name="Sedlacek I."/>
        </authorList>
    </citation>
    <scope>NUCLEOTIDE SEQUENCE</scope>
    <source>
        <strain evidence="7">CCM 7684</strain>
    </source>
</reference>
<dbReference type="PANTHER" id="PTHR11444:SF1">
    <property type="entry name" value="FUMARATE HYDRATASE, MITOCHONDRIAL"/>
    <property type="match status" value="1"/>
</dbReference>
<dbReference type="PANTHER" id="PTHR11444">
    <property type="entry name" value="ASPARTATEAMMONIA/ARGININOSUCCINATE/ADENYLOSUCCINATE LYASE"/>
    <property type="match status" value="1"/>
</dbReference>
<gene>
    <name evidence="4 7" type="primary">fumC</name>
    <name evidence="7" type="ORF">GCM10007276_19780</name>
</gene>
<feature type="site" description="Important for catalytic activity" evidence="4">
    <location>
        <position position="355"/>
    </location>
</feature>
<feature type="domain" description="Fumarase C C-terminal" evidence="6">
    <location>
        <begin position="432"/>
        <end position="484"/>
    </location>
</feature>
<feature type="binding site" evidence="4">
    <location>
        <position position="211"/>
    </location>
    <ligand>
        <name>substrate</name>
    </ligand>
</feature>
<keyword evidence="2 4" id="KW-0816">Tricarboxylic acid cycle</keyword>
<keyword evidence="4" id="KW-0963">Cytoplasm</keyword>
<dbReference type="FunFam" id="1.20.200.10:FF:000001">
    <property type="entry name" value="Fumarate hydratase, mitochondrial"/>
    <property type="match status" value="1"/>
</dbReference>
<organism evidence="7 8">
    <name type="scientific">Agaricicola taiwanensis</name>
    <dbReference type="NCBI Taxonomy" id="591372"/>
    <lineage>
        <taxon>Bacteria</taxon>
        <taxon>Pseudomonadati</taxon>
        <taxon>Pseudomonadota</taxon>
        <taxon>Alphaproteobacteria</taxon>
        <taxon>Rhodobacterales</taxon>
        <taxon>Paracoccaceae</taxon>
        <taxon>Agaricicola</taxon>
    </lineage>
</organism>
<dbReference type="EMBL" id="BMCP01000002">
    <property type="protein sequence ID" value="GGE42527.1"/>
    <property type="molecule type" value="Genomic_DNA"/>
</dbReference>
<feature type="binding site" evidence="4">
    <location>
        <begin position="348"/>
        <end position="350"/>
    </location>
    <ligand>
        <name>substrate</name>
    </ligand>
</feature>
<evidence type="ECO:0000313" key="8">
    <source>
        <dbReference type="Proteomes" id="UP000602745"/>
    </source>
</evidence>